<organism evidence="3 4">
    <name type="scientific">Pararge aegeria aegeria</name>
    <dbReference type="NCBI Taxonomy" id="348720"/>
    <lineage>
        <taxon>Eukaryota</taxon>
        <taxon>Metazoa</taxon>
        <taxon>Ecdysozoa</taxon>
        <taxon>Arthropoda</taxon>
        <taxon>Hexapoda</taxon>
        <taxon>Insecta</taxon>
        <taxon>Pterygota</taxon>
        <taxon>Neoptera</taxon>
        <taxon>Endopterygota</taxon>
        <taxon>Lepidoptera</taxon>
        <taxon>Glossata</taxon>
        <taxon>Ditrysia</taxon>
        <taxon>Papilionoidea</taxon>
        <taxon>Nymphalidae</taxon>
        <taxon>Satyrinae</taxon>
        <taxon>Satyrini</taxon>
        <taxon>Parargina</taxon>
        <taxon>Pararge</taxon>
    </lineage>
</organism>
<evidence type="ECO:0000256" key="1">
    <source>
        <dbReference type="SAM" id="MobiDB-lite"/>
    </source>
</evidence>
<dbReference type="Gene3D" id="2.60.120.260">
    <property type="entry name" value="Galactose-binding domain-like"/>
    <property type="match status" value="1"/>
</dbReference>
<dbReference type="InterPro" id="IPR005201">
    <property type="entry name" value="TIM_ENGase"/>
</dbReference>
<reference evidence="3" key="1">
    <citation type="submission" date="2022-03" db="EMBL/GenBank/DDBJ databases">
        <authorList>
            <person name="Lindestad O."/>
        </authorList>
    </citation>
    <scope>NUCLEOTIDE SEQUENCE</scope>
</reference>
<feature type="domain" description="Cytosolic endo-beta-N-acetylglucosaminidase TIM barrel" evidence="2">
    <location>
        <begin position="99"/>
        <end position="389"/>
    </location>
</feature>
<dbReference type="OrthoDB" id="284473at2759"/>
<dbReference type="Proteomes" id="UP000838756">
    <property type="component" value="Unassembled WGS sequence"/>
</dbReference>
<dbReference type="GO" id="GO:0033925">
    <property type="term" value="F:mannosyl-glycoprotein endo-beta-N-acetylglucosaminidase activity"/>
    <property type="evidence" value="ECO:0007669"/>
    <property type="project" value="UniProtKB-EC"/>
</dbReference>
<evidence type="ECO:0000313" key="3">
    <source>
        <dbReference type="EMBL" id="CAH2236503.1"/>
    </source>
</evidence>
<feature type="region of interest" description="Disordered" evidence="1">
    <location>
        <begin position="519"/>
        <end position="544"/>
    </location>
</feature>
<dbReference type="InterPro" id="IPR032979">
    <property type="entry name" value="ENGase"/>
</dbReference>
<sequence>MSEKKIWIQAELTCKPLDTLEEVASFLQDPPVWRSLCKKITPHSQNAIRNCDVNKFFGENLLETPQTFCHYEPEAEDIERHDRKKLPKTLVCHDMANGYHDDSYVDGTGNYSAYTFYNWAGIDIFCYFSHHFITIPPLGWINVGHAHGVKVLGTVITEWATGAALWDRILASELESQNFVSALVAIAKTLKFDGWLLNIENKVAEPQQLLQLVRQLHAALHRELDEPELIWYDSVTVDGHLNWQNGLNEKNKAFFDEVDGLFSNYSWSEADVAGSAALAGERLSDLYVGIDVWGRNFHGGGQFNTQQAIRVAYKYGCSLAVFAPAWTHEALSEDVDDINSVVNSQDLDSNEKFLLRDRAFWCSVWPYLFTKLPARLPFQTAFCRGQGKKRRLFGEVIGPVPWYNLRHMQYQPNSALGPHGYLLSTQENIMGLSRLGLFKNKAGILRCRRSVRESNVDFIEGNTSEVSITVNTGSLTIATHEETVEITSSESKTSTKKTKFMDALRNLFRIKATKTKQIESRKRKISLDEEEKHETNNKDEGTNVMESQEKSKHSMVQMSVHLRLGEKTGRTRYALAYVSREMECLEPFFEDSFLGGSCLKINPSDEVCTEHRLSRLFHCDFHCEESLIACVVTKRMVGHENQFLNVKLQIQDSGEGYRKVVLIGRDIPRERQEATAAEIMNLYPTSDPRDPDFRELQRYMVLNEPDFYVSVANAYGWKVRYYQMDMPGARVTSVSVRTGLPQGSILLGYFGICARRRSDSNHIL</sequence>
<name>A0A8S4RIT8_9NEOP</name>
<dbReference type="InterPro" id="IPR017853">
    <property type="entry name" value="GH"/>
</dbReference>
<keyword evidence="4" id="KW-1185">Reference proteome</keyword>
<accession>A0A8S4RIT8</accession>
<dbReference type="Gene3D" id="3.20.20.80">
    <property type="entry name" value="Glycosidases"/>
    <property type="match status" value="1"/>
</dbReference>
<comment type="caution">
    <text evidence="3">The sequence shown here is derived from an EMBL/GenBank/DDBJ whole genome shotgun (WGS) entry which is preliminary data.</text>
</comment>
<evidence type="ECO:0000259" key="2">
    <source>
        <dbReference type="Pfam" id="PF03644"/>
    </source>
</evidence>
<dbReference type="SUPFAM" id="SSF51445">
    <property type="entry name" value="(Trans)glycosidases"/>
    <property type="match status" value="1"/>
</dbReference>
<proteinExistence type="predicted"/>
<dbReference type="PANTHER" id="PTHR13246">
    <property type="entry name" value="ENDO BETA N-ACETYLGLUCOSAMINIDASE"/>
    <property type="match status" value="1"/>
</dbReference>
<dbReference type="GO" id="GO:0005829">
    <property type="term" value="C:cytosol"/>
    <property type="evidence" value="ECO:0007669"/>
    <property type="project" value="UniProtKB-SubCell"/>
</dbReference>
<evidence type="ECO:0000313" key="4">
    <source>
        <dbReference type="Proteomes" id="UP000838756"/>
    </source>
</evidence>
<dbReference type="Pfam" id="PF03644">
    <property type="entry name" value="Glyco_hydro_85"/>
    <property type="match status" value="1"/>
</dbReference>
<protein>
    <submittedName>
        <fullName evidence="3">Jg21262 protein</fullName>
    </submittedName>
</protein>
<dbReference type="EMBL" id="CAKXAJ010025208">
    <property type="protein sequence ID" value="CAH2236503.1"/>
    <property type="molecule type" value="Genomic_DNA"/>
</dbReference>
<dbReference type="CDD" id="cd06547">
    <property type="entry name" value="GH85_ENGase"/>
    <property type="match status" value="1"/>
</dbReference>
<dbReference type="PANTHER" id="PTHR13246:SF1">
    <property type="entry name" value="CYTOSOLIC ENDO-BETA-N-ACETYLGLUCOSAMINIDASE"/>
    <property type="match status" value="1"/>
</dbReference>
<gene>
    <name evidence="3" type="primary">jg21262</name>
    <name evidence="3" type="ORF">PAEG_LOCUS13877</name>
</gene>
<dbReference type="AlphaFoldDB" id="A0A8S4RIT8"/>